<comment type="similarity">
    <text evidence="6">Belongs to the class I-like SAM-binding methyltransferase superfamily. Cation-dependent O-methyltransferase family.</text>
</comment>
<dbReference type="EC" id="2.1.1.6" evidence="1"/>
<evidence type="ECO:0000256" key="3">
    <source>
        <dbReference type="ARBA" id="ARBA00022679"/>
    </source>
</evidence>
<sequence length="327" mass="37078">MAAEDDPFGAFGEDDADDDEKDGDDCNVVSNTASVPESGQQQARRDPSCGVLVFHNGTEQALLHHVEREMELLATSDQLETAEQVMKLVDQYCFSRHWMMHIGDQKGIILKDFIREFCQLYQNRLIRQTKPEQTVIMVELGTYCGYSAILMAYTILEFTRTHPQSTQPSFRIFSVDVNSSHQIVAQKLVQLAKLQDFVEFVLLPDATNSHNALTETLQKHFAVTTSKIDFLFIDHDKDLYVSDLQQLEASGWIQKGTHVAADNVVFFDIPYRSYIQQRREQGIVSSKLVMGQLEYVIPEELGKTNAIGQLQDGVELTVYEKDPTHPP</sequence>
<keyword evidence="3" id="KW-0808">Transferase</keyword>
<organism evidence="8 9">
    <name type="scientific">Seminavis robusta</name>
    <dbReference type="NCBI Taxonomy" id="568900"/>
    <lineage>
        <taxon>Eukaryota</taxon>
        <taxon>Sar</taxon>
        <taxon>Stramenopiles</taxon>
        <taxon>Ochrophyta</taxon>
        <taxon>Bacillariophyta</taxon>
        <taxon>Bacillariophyceae</taxon>
        <taxon>Bacillariophycidae</taxon>
        <taxon>Naviculales</taxon>
        <taxon>Naviculaceae</taxon>
        <taxon>Seminavis</taxon>
    </lineage>
</organism>
<keyword evidence="2" id="KW-0489">Methyltransferase</keyword>
<evidence type="ECO:0000256" key="5">
    <source>
        <dbReference type="ARBA" id="ARBA00022939"/>
    </source>
</evidence>
<evidence type="ECO:0000256" key="6">
    <source>
        <dbReference type="ARBA" id="ARBA00023453"/>
    </source>
</evidence>
<dbReference type="EMBL" id="CAICTM010001756">
    <property type="protein sequence ID" value="CAB9525974.1"/>
    <property type="molecule type" value="Genomic_DNA"/>
</dbReference>
<evidence type="ECO:0000313" key="8">
    <source>
        <dbReference type="EMBL" id="CAB9525974.1"/>
    </source>
</evidence>
<feature type="compositionally biased region" description="Polar residues" evidence="7">
    <location>
        <begin position="28"/>
        <end position="42"/>
    </location>
</feature>
<dbReference type="GO" id="GO:0006584">
    <property type="term" value="P:catecholamine metabolic process"/>
    <property type="evidence" value="ECO:0007669"/>
    <property type="project" value="UniProtKB-KW"/>
</dbReference>
<keyword evidence="4" id="KW-0949">S-adenosyl-L-methionine</keyword>
<dbReference type="GO" id="GO:0032259">
    <property type="term" value="P:methylation"/>
    <property type="evidence" value="ECO:0007669"/>
    <property type="project" value="UniProtKB-KW"/>
</dbReference>
<evidence type="ECO:0000256" key="7">
    <source>
        <dbReference type="SAM" id="MobiDB-lite"/>
    </source>
</evidence>
<feature type="compositionally biased region" description="Acidic residues" evidence="7">
    <location>
        <begin position="1"/>
        <end position="25"/>
    </location>
</feature>
<evidence type="ECO:0000313" key="9">
    <source>
        <dbReference type="Proteomes" id="UP001153069"/>
    </source>
</evidence>
<feature type="region of interest" description="Disordered" evidence="7">
    <location>
        <begin position="1"/>
        <end position="46"/>
    </location>
</feature>
<dbReference type="SUPFAM" id="SSF53335">
    <property type="entry name" value="S-adenosyl-L-methionine-dependent methyltransferases"/>
    <property type="match status" value="1"/>
</dbReference>
<dbReference type="OrthoDB" id="186626at2759"/>
<keyword evidence="5" id="KW-0128">Catecholamine metabolism</keyword>
<comment type="caution">
    <text evidence="8">The sequence shown here is derived from an EMBL/GenBank/DDBJ whole genome shotgun (WGS) entry which is preliminary data.</text>
</comment>
<evidence type="ECO:0000256" key="2">
    <source>
        <dbReference type="ARBA" id="ARBA00022603"/>
    </source>
</evidence>
<dbReference type="AlphaFoldDB" id="A0A9N8EVT9"/>
<dbReference type="InterPro" id="IPR029063">
    <property type="entry name" value="SAM-dependent_MTases_sf"/>
</dbReference>
<reference evidence="8" key="1">
    <citation type="submission" date="2020-06" db="EMBL/GenBank/DDBJ databases">
        <authorList>
            <consortium name="Plant Systems Biology data submission"/>
        </authorList>
    </citation>
    <scope>NUCLEOTIDE SEQUENCE</scope>
    <source>
        <strain evidence="8">D6</strain>
    </source>
</reference>
<dbReference type="Pfam" id="PF13578">
    <property type="entry name" value="Methyltransf_24"/>
    <property type="match status" value="1"/>
</dbReference>
<dbReference type="Proteomes" id="UP001153069">
    <property type="component" value="Unassembled WGS sequence"/>
</dbReference>
<dbReference type="Gene3D" id="3.40.50.150">
    <property type="entry name" value="Vaccinia Virus protein VP39"/>
    <property type="match status" value="1"/>
</dbReference>
<dbReference type="PROSITE" id="PS51682">
    <property type="entry name" value="SAM_OMT_I"/>
    <property type="match status" value="1"/>
</dbReference>
<protein>
    <recommendedName>
        <fullName evidence="1">catechol O-methyltransferase</fullName>
        <ecNumber evidence="1">2.1.1.6</ecNumber>
    </recommendedName>
</protein>
<gene>
    <name evidence="8" type="ORF">SEMRO_1758_G295690.1</name>
</gene>
<evidence type="ECO:0000256" key="4">
    <source>
        <dbReference type="ARBA" id="ARBA00022691"/>
    </source>
</evidence>
<dbReference type="PANTHER" id="PTHR43836:SF2">
    <property type="entry name" value="CATECHOL O-METHYLTRANSFERASE 1-RELATED"/>
    <property type="match status" value="1"/>
</dbReference>
<dbReference type="PANTHER" id="PTHR43836">
    <property type="entry name" value="CATECHOL O-METHYLTRANSFERASE 1-RELATED"/>
    <property type="match status" value="1"/>
</dbReference>
<name>A0A9N8EVT9_9STRA</name>
<keyword evidence="9" id="KW-1185">Reference proteome</keyword>
<dbReference type="GO" id="GO:0016206">
    <property type="term" value="F:catechol O-methyltransferase activity"/>
    <property type="evidence" value="ECO:0007669"/>
    <property type="project" value="UniProtKB-EC"/>
</dbReference>
<proteinExistence type="inferred from homology"/>
<accession>A0A9N8EVT9</accession>
<dbReference type="InterPro" id="IPR002935">
    <property type="entry name" value="SAM_O-MeTrfase"/>
</dbReference>
<evidence type="ECO:0000256" key="1">
    <source>
        <dbReference type="ARBA" id="ARBA00012880"/>
    </source>
</evidence>